<name>A0ABD0NKY5_CIRMR</name>
<proteinExistence type="predicted"/>
<keyword evidence="3" id="KW-1185">Reference proteome</keyword>
<dbReference type="AlphaFoldDB" id="A0ABD0NKY5"/>
<evidence type="ECO:0000256" key="1">
    <source>
        <dbReference type="SAM" id="MobiDB-lite"/>
    </source>
</evidence>
<comment type="caution">
    <text evidence="2">The sequence shown here is derived from an EMBL/GenBank/DDBJ whole genome shotgun (WGS) entry which is preliminary data.</text>
</comment>
<feature type="non-terminal residue" evidence="2">
    <location>
        <position position="51"/>
    </location>
</feature>
<dbReference type="Proteomes" id="UP001529510">
    <property type="component" value="Unassembled WGS sequence"/>
</dbReference>
<organism evidence="2 3">
    <name type="scientific">Cirrhinus mrigala</name>
    <name type="common">Mrigala</name>
    <dbReference type="NCBI Taxonomy" id="683832"/>
    <lineage>
        <taxon>Eukaryota</taxon>
        <taxon>Metazoa</taxon>
        <taxon>Chordata</taxon>
        <taxon>Craniata</taxon>
        <taxon>Vertebrata</taxon>
        <taxon>Euteleostomi</taxon>
        <taxon>Actinopterygii</taxon>
        <taxon>Neopterygii</taxon>
        <taxon>Teleostei</taxon>
        <taxon>Ostariophysi</taxon>
        <taxon>Cypriniformes</taxon>
        <taxon>Cyprinidae</taxon>
        <taxon>Labeoninae</taxon>
        <taxon>Labeonini</taxon>
        <taxon>Cirrhinus</taxon>
    </lineage>
</organism>
<feature type="region of interest" description="Disordered" evidence="1">
    <location>
        <begin position="1"/>
        <end position="33"/>
    </location>
</feature>
<dbReference type="EMBL" id="JAMKFB020000021">
    <property type="protein sequence ID" value="KAL0162649.1"/>
    <property type="molecule type" value="Genomic_DNA"/>
</dbReference>
<reference evidence="2 3" key="1">
    <citation type="submission" date="2024-05" db="EMBL/GenBank/DDBJ databases">
        <title>Genome sequencing and assembly of Indian major carp, Cirrhinus mrigala (Hamilton, 1822).</title>
        <authorList>
            <person name="Mohindra V."/>
            <person name="Chowdhury L.M."/>
            <person name="Lal K."/>
            <person name="Jena J.K."/>
        </authorList>
    </citation>
    <scope>NUCLEOTIDE SEQUENCE [LARGE SCALE GENOMIC DNA]</scope>
    <source>
        <strain evidence="2">CM1030</strain>
        <tissue evidence="2">Blood</tissue>
    </source>
</reference>
<evidence type="ECO:0000313" key="2">
    <source>
        <dbReference type="EMBL" id="KAL0162649.1"/>
    </source>
</evidence>
<sequence length="51" mass="5215">MDDDAVDMASDNSLPLGIGASAFGSENGDEEDDVIPQRTLPFALGYSGPVG</sequence>
<gene>
    <name evidence="2" type="ORF">M9458_042045</name>
</gene>
<accession>A0ABD0NKY5</accession>
<evidence type="ECO:0000313" key="3">
    <source>
        <dbReference type="Proteomes" id="UP001529510"/>
    </source>
</evidence>
<protein>
    <submittedName>
        <fullName evidence="2">Uncharacterized protein</fullName>
    </submittedName>
</protein>